<dbReference type="AlphaFoldDB" id="A0ABD5DZJ2"/>
<accession>A0ABD5DZJ2</accession>
<sequence length="151" mass="16155">MTSTLLPRAHPGCAWLTETLLDPSPAYADWQREGLAPVPSTGIWRVVEAPLYPSIDALCVLRMSGNAGPVLGSSDARRAWWLVAARTATLLADVPGAVVHPAGWVLDCPAPGIGAGGRTWLHPPYGTGLLTPARLLREALLDAREMEVMER</sequence>
<protein>
    <recommendedName>
        <fullName evidence="3">DNA primase/polymerase bifunctional N-terminal domain-containing protein</fullName>
    </recommendedName>
</protein>
<gene>
    <name evidence="1" type="ORF">RM574_00435</name>
</gene>
<organism evidence="1 2">
    <name type="scientific">Streptomyces evansiae</name>
    <dbReference type="NCBI Taxonomy" id="3075535"/>
    <lineage>
        <taxon>Bacteria</taxon>
        <taxon>Bacillati</taxon>
        <taxon>Actinomycetota</taxon>
        <taxon>Actinomycetes</taxon>
        <taxon>Kitasatosporales</taxon>
        <taxon>Streptomycetaceae</taxon>
        <taxon>Streptomyces</taxon>
    </lineage>
</organism>
<dbReference type="Proteomes" id="UP001183607">
    <property type="component" value="Unassembled WGS sequence"/>
</dbReference>
<dbReference type="EMBL" id="JAVRER010000001">
    <property type="protein sequence ID" value="MDT0413947.1"/>
    <property type="molecule type" value="Genomic_DNA"/>
</dbReference>
<comment type="caution">
    <text evidence="1">The sequence shown here is derived from an EMBL/GenBank/DDBJ whole genome shotgun (WGS) entry which is preliminary data.</text>
</comment>
<evidence type="ECO:0000313" key="2">
    <source>
        <dbReference type="Proteomes" id="UP001183607"/>
    </source>
</evidence>
<name>A0ABD5DZJ2_9ACTN</name>
<evidence type="ECO:0008006" key="3">
    <source>
        <dbReference type="Google" id="ProtNLM"/>
    </source>
</evidence>
<reference evidence="2" key="1">
    <citation type="submission" date="2023-07" db="EMBL/GenBank/DDBJ databases">
        <title>30 novel species of actinomycetes from the DSMZ collection.</title>
        <authorList>
            <person name="Nouioui I."/>
        </authorList>
    </citation>
    <scope>NUCLEOTIDE SEQUENCE [LARGE SCALE GENOMIC DNA]</scope>
    <source>
        <strain evidence="2">DSM 41982</strain>
    </source>
</reference>
<proteinExistence type="predicted"/>
<evidence type="ECO:0000313" key="1">
    <source>
        <dbReference type="EMBL" id="MDT0413947.1"/>
    </source>
</evidence>
<dbReference type="RefSeq" id="WP_311676476.1">
    <property type="nucleotide sequence ID" value="NZ_JAVRER010000001.1"/>
</dbReference>